<evidence type="ECO:0000313" key="1">
    <source>
        <dbReference type="EMBL" id="HIS35323.1"/>
    </source>
</evidence>
<name>A0A9D1EWN4_9BACT</name>
<gene>
    <name evidence="1" type="ORF">IAC10_01645</name>
</gene>
<evidence type="ECO:0000313" key="2">
    <source>
        <dbReference type="Proteomes" id="UP000823928"/>
    </source>
</evidence>
<proteinExistence type="predicted"/>
<dbReference type="AlphaFoldDB" id="A0A9D1EWN4"/>
<reference evidence="1" key="1">
    <citation type="submission" date="2020-10" db="EMBL/GenBank/DDBJ databases">
        <authorList>
            <person name="Gilroy R."/>
        </authorList>
    </citation>
    <scope>NUCLEOTIDE SEQUENCE</scope>
    <source>
        <strain evidence="1">6276</strain>
    </source>
</reference>
<dbReference type="Proteomes" id="UP000823928">
    <property type="component" value="Unassembled WGS sequence"/>
</dbReference>
<protein>
    <submittedName>
        <fullName evidence="1">Uncharacterized protein</fullName>
    </submittedName>
</protein>
<dbReference type="EMBL" id="DVIU01000035">
    <property type="protein sequence ID" value="HIS35323.1"/>
    <property type="molecule type" value="Genomic_DNA"/>
</dbReference>
<accession>A0A9D1EWN4</accession>
<reference evidence="1" key="2">
    <citation type="journal article" date="2021" name="PeerJ">
        <title>Extensive microbial diversity within the chicken gut microbiome revealed by metagenomics and culture.</title>
        <authorList>
            <person name="Gilroy R."/>
            <person name="Ravi A."/>
            <person name="Getino M."/>
            <person name="Pursley I."/>
            <person name="Horton D.L."/>
            <person name="Alikhan N.F."/>
            <person name="Baker D."/>
            <person name="Gharbi K."/>
            <person name="Hall N."/>
            <person name="Watson M."/>
            <person name="Adriaenssens E.M."/>
            <person name="Foster-Nyarko E."/>
            <person name="Jarju S."/>
            <person name="Secka A."/>
            <person name="Antonio M."/>
            <person name="Oren A."/>
            <person name="Chaudhuri R.R."/>
            <person name="La Ragione R."/>
            <person name="Hildebrand F."/>
            <person name="Pallen M.J."/>
        </authorList>
    </citation>
    <scope>NUCLEOTIDE SEQUENCE</scope>
    <source>
        <strain evidence="1">6276</strain>
    </source>
</reference>
<organism evidence="1 2">
    <name type="scientific">Candidatus Scatousia excrementigallinarum</name>
    <dbReference type="NCBI Taxonomy" id="2840935"/>
    <lineage>
        <taxon>Bacteria</taxon>
        <taxon>Candidatus Scatousia</taxon>
    </lineage>
</organism>
<sequence>MIEEIVTKKSDFDLTSKSAFSHGDEAFTSRSFAALLAKNIIPYSHKKLADNYIIIKRVFKFQAVQSRISNTDKQLLAKYDFNTLEYTTIKQMYEELALLQKWSSSRDEKLKKDADMIMEIRTKELKFIDANSYANISNEIYKGYIALEHYFEEISRYKDSK</sequence>
<comment type="caution">
    <text evidence="1">The sequence shown here is derived from an EMBL/GenBank/DDBJ whole genome shotgun (WGS) entry which is preliminary data.</text>
</comment>